<sequence length="244" mass="24993">MSHFVLLNCRLFTGGADLTGSSNKLELSAEVGDEERTNFASGGWKEVLGGLRETELSGGGQWEAGDPGRVDDARWSELGGLGPWTACPDRADLGALAWFTSAMSGGYKLGDQVGAVAPWEGQAKGSWPLVRGQIAHPPGTARTATGTGSGIQLGAVPAGKHLYAAAHVLSIAGTGSPSITLGIESDVDNTFASPTDVVTFGAAGVLSGQIARAPGPVTDTWFRPKWTITGTGPSFLFVVALGIA</sequence>
<gene>
    <name evidence="1" type="ORF">AVR91_0238690</name>
</gene>
<dbReference type="Proteomes" id="UP000076660">
    <property type="component" value="Unassembled WGS sequence"/>
</dbReference>
<accession>A0A1W2LHR4</accession>
<dbReference type="OrthoDB" id="4151701at2"/>
<name>A0A1W2LHR4_9PSEU</name>
<dbReference type="RefSeq" id="WP_063275865.1">
    <property type="nucleotide sequence ID" value="NZ_LQMT02000042.1"/>
</dbReference>
<reference evidence="1 2" key="1">
    <citation type="submission" date="2016-12" db="EMBL/GenBank/DDBJ databases">
        <title>Amycolatopsis keratiniphila subsp. keratiniphila genome sequencing and assembly.</title>
        <authorList>
            <person name="Mayilraj S."/>
            <person name="Kaur N."/>
        </authorList>
    </citation>
    <scope>NUCLEOTIDE SEQUENCE [LARGE SCALE GENOMIC DNA]</scope>
    <source>
        <strain evidence="1 2">DSM 44409</strain>
    </source>
</reference>
<evidence type="ECO:0000313" key="1">
    <source>
        <dbReference type="EMBL" id="ONF62294.1"/>
    </source>
</evidence>
<evidence type="ECO:0000313" key="2">
    <source>
        <dbReference type="Proteomes" id="UP000076660"/>
    </source>
</evidence>
<dbReference type="EMBL" id="LQMT02000042">
    <property type="protein sequence ID" value="ONF62294.1"/>
    <property type="molecule type" value="Genomic_DNA"/>
</dbReference>
<proteinExistence type="predicted"/>
<comment type="caution">
    <text evidence="1">The sequence shown here is derived from an EMBL/GenBank/DDBJ whole genome shotgun (WGS) entry which is preliminary data.</text>
</comment>
<organism evidence="1 2">
    <name type="scientific">Amycolatopsis keratiniphila subsp. keratiniphila</name>
    <dbReference type="NCBI Taxonomy" id="227715"/>
    <lineage>
        <taxon>Bacteria</taxon>
        <taxon>Bacillati</taxon>
        <taxon>Actinomycetota</taxon>
        <taxon>Actinomycetes</taxon>
        <taxon>Pseudonocardiales</taxon>
        <taxon>Pseudonocardiaceae</taxon>
        <taxon>Amycolatopsis</taxon>
        <taxon>Amycolatopsis japonica group</taxon>
    </lineage>
</organism>
<protein>
    <submittedName>
        <fullName evidence="1">Uncharacterized protein</fullName>
    </submittedName>
</protein>
<dbReference type="AlphaFoldDB" id="A0A1W2LHR4"/>